<dbReference type="Proteomes" id="UP000681722">
    <property type="component" value="Unassembled WGS sequence"/>
</dbReference>
<reference evidence="1" key="1">
    <citation type="submission" date="2021-02" db="EMBL/GenBank/DDBJ databases">
        <authorList>
            <person name="Nowell W R."/>
        </authorList>
    </citation>
    <scope>NUCLEOTIDE SEQUENCE</scope>
</reference>
<feature type="non-terminal residue" evidence="1">
    <location>
        <position position="12"/>
    </location>
</feature>
<gene>
    <name evidence="1" type="ORF">SRO942_LOCUS47199</name>
</gene>
<evidence type="ECO:0000313" key="1">
    <source>
        <dbReference type="EMBL" id="CAF4556437.1"/>
    </source>
</evidence>
<name>A0A8S2YHU6_9BILA</name>
<accession>A0A8S2YHU6</accession>
<dbReference type="EMBL" id="CAJOBC010117000">
    <property type="protein sequence ID" value="CAF4556437.1"/>
    <property type="molecule type" value="Genomic_DNA"/>
</dbReference>
<organism evidence="1 2">
    <name type="scientific">Didymodactylos carnosus</name>
    <dbReference type="NCBI Taxonomy" id="1234261"/>
    <lineage>
        <taxon>Eukaryota</taxon>
        <taxon>Metazoa</taxon>
        <taxon>Spiralia</taxon>
        <taxon>Gnathifera</taxon>
        <taxon>Rotifera</taxon>
        <taxon>Eurotatoria</taxon>
        <taxon>Bdelloidea</taxon>
        <taxon>Philodinida</taxon>
        <taxon>Philodinidae</taxon>
        <taxon>Didymodactylos</taxon>
    </lineage>
</organism>
<proteinExistence type="predicted"/>
<evidence type="ECO:0000313" key="2">
    <source>
        <dbReference type="Proteomes" id="UP000681722"/>
    </source>
</evidence>
<protein>
    <submittedName>
        <fullName evidence="1">Uncharacterized protein</fullName>
    </submittedName>
</protein>
<sequence>MSASASASACDG</sequence>
<comment type="caution">
    <text evidence="1">The sequence shown here is derived from an EMBL/GenBank/DDBJ whole genome shotgun (WGS) entry which is preliminary data.</text>
</comment>